<name>A0A6E8W2J3_ANOCL</name>
<accession>A0A6E8W2J3</accession>
<keyword evidence="2" id="KW-1185">Reference proteome</keyword>
<proteinExistence type="predicted"/>
<protein>
    <submittedName>
        <fullName evidence="1">DUF3244 domain-containing protein</fullName>
    </submittedName>
</protein>
<evidence type="ECO:0000313" key="1">
    <source>
        <dbReference type="EnsemblMetazoa" id="ACON010813-PA"/>
    </source>
</evidence>
<dbReference type="Proteomes" id="UP001105220">
    <property type="component" value="Unplaced"/>
</dbReference>
<sequence>MWQFIRSRILTVIIFIGAAHGLLVMGPKYIRANQNYTLTISNFYSNPSKLDMIVQLEGKTDNDLSVLNVTKMINVPCKSIQIINFTIPDNLSSGNYKITLDGQQGFNFHEEAELVYLSK</sequence>
<organism evidence="1 2">
    <name type="scientific">Anopheles coluzzii</name>
    <name type="common">African malaria mosquito</name>
    <dbReference type="NCBI Taxonomy" id="1518534"/>
    <lineage>
        <taxon>Eukaryota</taxon>
        <taxon>Metazoa</taxon>
        <taxon>Ecdysozoa</taxon>
        <taxon>Arthropoda</taxon>
        <taxon>Hexapoda</taxon>
        <taxon>Insecta</taxon>
        <taxon>Pterygota</taxon>
        <taxon>Neoptera</taxon>
        <taxon>Endopterygota</taxon>
        <taxon>Diptera</taxon>
        <taxon>Nematocera</taxon>
        <taxon>Culicoidea</taxon>
        <taxon>Culicidae</taxon>
        <taxon>Anophelinae</taxon>
        <taxon>Anopheles</taxon>
    </lineage>
</organism>
<dbReference type="Gene3D" id="2.60.40.2950">
    <property type="match status" value="1"/>
</dbReference>
<reference key="1">
    <citation type="journal article" date="2019" name="Genes (Basel)">
        <title>A High-Quality De novo Genome Assembly from a Single Mosquito Using PacBio Sequencing.</title>
        <authorList>
            <person name="Kingan S.B."/>
            <person name="Heaton H."/>
            <person name="Cudini J."/>
            <person name="Lambert C.C."/>
            <person name="Baybayan P."/>
            <person name="Galvin B.D."/>
            <person name="Durbin R."/>
            <person name="Korlach J."/>
            <person name="Lawniczak M.K.N."/>
        </authorList>
    </citation>
    <scope>NUCLEOTIDE SEQUENCE [LARGE SCALE GENOMIC DNA]</scope>
    <source>
        <strain>Mali-NIH</strain>
    </source>
</reference>
<dbReference type="EnsemblMetazoa" id="ACON010813-RA">
    <property type="protein sequence ID" value="ACON010813-PA"/>
    <property type="gene ID" value="ACON010813"/>
</dbReference>
<evidence type="ECO:0000313" key="2">
    <source>
        <dbReference type="Proteomes" id="UP001105220"/>
    </source>
</evidence>
<reference evidence="1" key="2">
    <citation type="submission" date="2020-05" db="UniProtKB">
        <authorList>
            <consortium name="EnsemblMetazoa"/>
        </authorList>
    </citation>
    <scope>IDENTIFICATION</scope>
    <source>
        <strain evidence="1">Ngousso</strain>
    </source>
</reference>
<dbReference type="VEuPathDB" id="VectorBase:ACON010813"/>
<dbReference type="AlphaFoldDB" id="A0A6E8W2J3"/>